<evidence type="ECO:0000313" key="2">
    <source>
        <dbReference type="Proteomes" id="UP000800036"/>
    </source>
</evidence>
<sequence>FEHGTRNCIGETLVLNELRIALAMTARVFHITPAYEEWNTIKAANESSYSERAIQTLRSGAHPAEGYPCRVTLV</sequence>
<dbReference type="Proteomes" id="UP000800036">
    <property type="component" value="Unassembled WGS sequence"/>
</dbReference>
<dbReference type="GO" id="GO:0005506">
    <property type="term" value="F:iron ion binding"/>
    <property type="evidence" value="ECO:0007669"/>
    <property type="project" value="InterPro"/>
</dbReference>
<name>A0A6A5VNV6_9PLEO</name>
<dbReference type="EMBL" id="ML976661">
    <property type="protein sequence ID" value="KAF1978270.1"/>
    <property type="molecule type" value="Genomic_DNA"/>
</dbReference>
<dbReference type="GO" id="GO:0004497">
    <property type="term" value="F:monooxygenase activity"/>
    <property type="evidence" value="ECO:0007669"/>
    <property type="project" value="InterPro"/>
</dbReference>
<dbReference type="GO" id="GO:0016705">
    <property type="term" value="F:oxidoreductase activity, acting on paired donors, with incorporation or reduction of molecular oxygen"/>
    <property type="evidence" value="ECO:0007669"/>
    <property type="project" value="InterPro"/>
</dbReference>
<keyword evidence="2" id="KW-1185">Reference proteome</keyword>
<dbReference type="SUPFAM" id="SSF48264">
    <property type="entry name" value="Cytochrome P450"/>
    <property type="match status" value="1"/>
</dbReference>
<dbReference type="InterPro" id="IPR036396">
    <property type="entry name" value="Cyt_P450_sf"/>
</dbReference>
<feature type="non-terminal residue" evidence="1">
    <location>
        <position position="1"/>
    </location>
</feature>
<dbReference type="Gene3D" id="1.10.630.10">
    <property type="entry name" value="Cytochrome P450"/>
    <property type="match status" value="1"/>
</dbReference>
<protein>
    <recommendedName>
        <fullName evidence="3">Cytochrome P450</fullName>
    </recommendedName>
</protein>
<dbReference type="OrthoDB" id="10029320at2759"/>
<evidence type="ECO:0008006" key="3">
    <source>
        <dbReference type="Google" id="ProtNLM"/>
    </source>
</evidence>
<gene>
    <name evidence="1" type="ORF">BU23DRAFT_450424</name>
</gene>
<evidence type="ECO:0000313" key="1">
    <source>
        <dbReference type="EMBL" id="KAF1978270.1"/>
    </source>
</evidence>
<proteinExistence type="predicted"/>
<reference evidence="1" key="1">
    <citation type="journal article" date="2020" name="Stud. Mycol.">
        <title>101 Dothideomycetes genomes: a test case for predicting lifestyles and emergence of pathogens.</title>
        <authorList>
            <person name="Haridas S."/>
            <person name="Albert R."/>
            <person name="Binder M."/>
            <person name="Bloem J."/>
            <person name="Labutti K."/>
            <person name="Salamov A."/>
            <person name="Andreopoulos B."/>
            <person name="Baker S."/>
            <person name="Barry K."/>
            <person name="Bills G."/>
            <person name="Bluhm B."/>
            <person name="Cannon C."/>
            <person name="Castanera R."/>
            <person name="Culley D."/>
            <person name="Daum C."/>
            <person name="Ezra D."/>
            <person name="Gonzalez J."/>
            <person name="Henrissat B."/>
            <person name="Kuo A."/>
            <person name="Liang C."/>
            <person name="Lipzen A."/>
            <person name="Lutzoni F."/>
            <person name="Magnuson J."/>
            <person name="Mondo S."/>
            <person name="Nolan M."/>
            <person name="Ohm R."/>
            <person name="Pangilinan J."/>
            <person name="Park H.-J."/>
            <person name="Ramirez L."/>
            <person name="Alfaro M."/>
            <person name="Sun H."/>
            <person name="Tritt A."/>
            <person name="Yoshinaga Y."/>
            <person name="Zwiers L.-H."/>
            <person name="Turgeon B."/>
            <person name="Goodwin S."/>
            <person name="Spatafora J."/>
            <person name="Crous P."/>
            <person name="Grigoriev I."/>
        </authorList>
    </citation>
    <scope>NUCLEOTIDE SEQUENCE</scope>
    <source>
        <strain evidence="1">CBS 107.79</strain>
    </source>
</reference>
<dbReference type="AlphaFoldDB" id="A0A6A5VNV6"/>
<dbReference type="GO" id="GO:0020037">
    <property type="term" value="F:heme binding"/>
    <property type="evidence" value="ECO:0007669"/>
    <property type="project" value="InterPro"/>
</dbReference>
<organism evidence="1 2">
    <name type="scientific">Bimuria novae-zelandiae CBS 107.79</name>
    <dbReference type="NCBI Taxonomy" id="1447943"/>
    <lineage>
        <taxon>Eukaryota</taxon>
        <taxon>Fungi</taxon>
        <taxon>Dikarya</taxon>
        <taxon>Ascomycota</taxon>
        <taxon>Pezizomycotina</taxon>
        <taxon>Dothideomycetes</taxon>
        <taxon>Pleosporomycetidae</taxon>
        <taxon>Pleosporales</taxon>
        <taxon>Massarineae</taxon>
        <taxon>Didymosphaeriaceae</taxon>
        <taxon>Bimuria</taxon>
    </lineage>
</organism>
<accession>A0A6A5VNV6</accession>